<name>A0ABP8I0M7_9BACT</name>
<organism evidence="1 2">
    <name type="scientific">Hymenobacter saemangeumensis</name>
    <dbReference type="NCBI Taxonomy" id="1084522"/>
    <lineage>
        <taxon>Bacteria</taxon>
        <taxon>Pseudomonadati</taxon>
        <taxon>Bacteroidota</taxon>
        <taxon>Cytophagia</taxon>
        <taxon>Cytophagales</taxon>
        <taxon>Hymenobacteraceae</taxon>
        <taxon>Hymenobacter</taxon>
    </lineage>
</organism>
<gene>
    <name evidence="1" type="ORF">GCM10023185_04830</name>
</gene>
<dbReference type="EMBL" id="BAABGZ010000008">
    <property type="protein sequence ID" value="GAA4348689.1"/>
    <property type="molecule type" value="Genomic_DNA"/>
</dbReference>
<evidence type="ECO:0000313" key="1">
    <source>
        <dbReference type="EMBL" id="GAA4348689.1"/>
    </source>
</evidence>
<protein>
    <submittedName>
        <fullName evidence="1">Uncharacterized protein</fullName>
    </submittedName>
</protein>
<keyword evidence="2" id="KW-1185">Reference proteome</keyword>
<reference evidence="2" key="1">
    <citation type="journal article" date="2019" name="Int. J. Syst. Evol. Microbiol.">
        <title>The Global Catalogue of Microorganisms (GCM) 10K type strain sequencing project: providing services to taxonomists for standard genome sequencing and annotation.</title>
        <authorList>
            <consortium name="The Broad Institute Genomics Platform"/>
            <consortium name="The Broad Institute Genome Sequencing Center for Infectious Disease"/>
            <person name="Wu L."/>
            <person name="Ma J."/>
        </authorList>
    </citation>
    <scope>NUCLEOTIDE SEQUENCE [LARGE SCALE GENOMIC DNA]</scope>
    <source>
        <strain evidence="2">JCM 17923</strain>
    </source>
</reference>
<evidence type="ECO:0000313" key="2">
    <source>
        <dbReference type="Proteomes" id="UP001501153"/>
    </source>
</evidence>
<dbReference type="Proteomes" id="UP001501153">
    <property type="component" value="Unassembled WGS sequence"/>
</dbReference>
<proteinExistence type="predicted"/>
<accession>A0ABP8I0M7</accession>
<sequence>MAPGFIFCRRCTSLALPSPSITDATGVLNLAANVAAAINKGVAYRGQTSLRATGRGCQGSGDAQGSCRCQGSGKRAGKTYEQRDVIVAQALPLVQRGSKPLQDNLGKASPRQMDDYCYTVKDTPRPARPKHPSL</sequence>
<comment type="caution">
    <text evidence="1">The sequence shown here is derived from an EMBL/GenBank/DDBJ whole genome shotgun (WGS) entry which is preliminary data.</text>
</comment>